<feature type="transmembrane region" description="Helical" evidence="1">
    <location>
        <begin position="20"/>
        <end position="37"/>
    </location>
</feature>
<organism evidence="2 3">
    <name type="scientific">Lysinimonas soli</name>
    <dbReference type="NCBI Taxonomy" id="1074233"/>
    <lineage>
        <taxon>Bacteria</taxon>
        <taxon>Bacillati</taxon>
        <taxon>Actinomycetota</taxon>
        <taxon>Actinomycetes</taxon>
        <taxon>Micrococcales</taxon>
        <taxon>Microbacteriaceae</taxon>
        <taxon>Lysinimonas</taxon>
    </lineage>
</organism>
<comment type="caution">
    <text evidence="2">The sequence shown here is derived from an EMBL/GenBank/DDBJ whole genome shotgun (WGS) entry which is preliminary data.</text>
</comment>
<sequence length="145" mass="15350">MSTTESVPNTTPQRSTGQRVFSALVGVTTLGIFLQAITAGEFVSQEHRGGWIDVHNIVANATLLVALATAIVGLVAVRRTEAAAAWASVVLFVLLVVQIAIGHLITEGKQDGWIGVHVPLAFVVFGITIWLSIRGALARRTRAAV</sequence>
<feature type="transmembrane region" description="Helical" evidence="1">
    <location>
        <begin position="112"/>
        <end position="133"/>
    </location>
</feature>
<feature type="transmembrane region" description="Helical" evidence="1">
    <location>
        <begin position="57"/>
        <end position="77"/>
    </location>
</feature>
<keyword evidence="1" id="KW-0812">Transmembrane</keyword>
<keyword evidence="1" id="KW-1133">Transmembrane helix</keyword>
<protein>
    <recommendedName>
        <fullName evidence="4">Cytochrome b561 domain-containing protein</fullName>
    </recommendedName>
</protein>
<dbReference type="Proteomes" id="UP001596039">
    <property type="component" value="Unassembled WGS sequence"/>
</dbReference>
<accession>A0ABW0NS23</accession>
<name>A0ABW0NS23_9MICO</name>
<keyword evidence="3" id="KW-1185">Reference proteome</keyword>
<dbReference type="EMBL" id="JBHSMG010000002">
    <property type="protein sequence ID" value="MFC5502118.1"/>
    <property type="molecule type" value="Genomic_DNA"/>
</dbReference>
<dbReference type="RefSeq" id="WP_386739821.1">
    <property type="nucleotide sequence ID" value="NZ_JBHSMG010000002.1"/>
</dbReference>
<evidence type="ECO:0000313" key="2">
    <source>
        <dbReference type="EMBL" id="MFC5502118.1"/>
    </source>
</evidence>
<gene>
    <name evidence="2" type="ORF">ACFPJ4_07695</name>
</gene>
<evidence type="ECO:0000313" key="3">
    <source>
        <dbReference type="Proteomes" id="UP001596039"/>
    </source>
</evidence>
<proteinExistence type="predicted"/>
<reference evidence="3" key="1">
    <citation type="journal article" date="2019" name="Int. J. Syst. Evol. Microbiol.">
        <title>The Global Catalogue of Microorganisms (GCM) 10K type strain sequencing project: providing services to taxonomists for standard genome sequencing and annotation.</title>
        <authorList>
            <consortium name="The Broad Institute Genomics Platform"/>
            <consortium name="The Broad Institute Genome Sequencing Center for Infectious Disease"/>
            <person name="Wu L."/>
            <person name="Ma J."/>
        </authorList>
    </citation>
    <scope>NUCLEOTIDE SEQUENCE [LARGE SCALE GENOMIC DNA]</scope>
    <source>
        <strain evidence="3">CGMCC 4.6997</strain>
    </source>
</reference>
<feature type="transmembrane region" description="Helical" evidence="1">
    <location>
        <begin position="84"/>
        <end position="106"/>
    </location>
</feature>
<keyword evidence="1" id="KW-0472">Membrane</keyword>
<evidence type="ECO:0000256" key="1">
    <source>
        <dbReference type="SAM" id="Phobius"/>
    </source>
</evidence>
<evidence type="ECO:0008006" key="4">
    <source>
        <dbReference type="Google" id="ProtNLM"/>
    </source>
</evidence>